<dbReference type="PIRSF" id="PIRSF001220">
    <property type="entry name" value="L-ASNase_gatD"/>
    <property type="match status" value="1"/>
</dbReference>
<dbReference type="InterPro" id="IPR006033">
    <property type="entry name" value="AsnA_fam"/>
</dbReference>
<feature type="domain" description="Asparaginase/glutaminase C-terminal" evidence="6">
    <location>
        <begin position="210"/>
        <end position="328"/>
    </location>
</feature>
<gene>
    <name evidence="7" type="ORF">HA254_05980</name>
</gene>
<dbReference type="InterPro" id="IPR020827">
    <property type="entry name" value="Asparaginase/glutaminase_AS1"/>
</dbReference>
<feature type="domain" description="L-asparaginase N-terminal" evidence="5">
    <location>
        <begin position="7"/>
        <end position="184"/>
    </location>
</feature>
<dbReference type="FunFam" id="3.40.50.1170:FF:000001">
    <property type="entry name" value="L-asparaginase 2"/>
    <property type="match status" value="1"/>
</dbReference>
<name>A0A7J4J1B6_9ARCH</name>
<dbReference type="InterPro" id="IPR041725">
    <property type="entry name" value="L-asparaginase_I"/>
</dbReference>
<dbReference type="AlphaFoldDB" id="A0A7J4J1B6"/>
<dbReference type="PANTHER" id="PTHR11707">
    <property type="entry name" value="L-ASPARAGINASE"/>
    <property type="match status" value="1"/>
</dbReference>
<accession>A0A7J4J1B6</accession>
<dbReference type="Pfam" id="PF00710">
    <property type="entry name" value="Asparaginase"/>
    <property type="match status" value="1"/>
</dbReference>
<protein>
    <recommendedName>
        <fullName evidence="3">L-asparaginase</fullName>
    </recommendedName>
</protein>
<dbReference type="InterPro" id="IPR027473">
    <property type="entry name" value="L-asparaginase_C"/>
</dbReference>
<comment type="caution">
    <text evidence="7">The sequence shown here is derived from an EMBL/GenBank/DDBJ whole genome shotgun (WGS) entry which is preliminary data.</text>
</comment>
<evidence type="ECO:0000259" key="6">
    <source>
        <dbReference type="Pfam" id="PF17763"/>
    </source>
</evidence>
<comment type="similarity">
    <text evidence="1">Belongs to the asparaginase 1 family.</text>
</comment>
<reference evidence="8" key="1">
    <citation type="journal article" date="2020" name="bioRxiv">
        <title>A rank-normalized archaeal taxonomy based on genome phylogeny resolves widespread incomplete and uneven classifications.</title>
        <authorList>
            <person name="Rinke C."/>
            <person name="Chuvochina M."/>
            <person name="Mussig A.J."/>
            <person name="Chaumeil P.-A."/>
            <person name="Waite D.W."/>
            <person name="Whitman W.B."/>
            <person name="Parks D.H."/>
            <person name="Hugenholtz P."/>
        </authorList>
    </citation>
    <scope>NUCLEOTIDE SEQUENCE [LARGE SCALE GENOMIC DNA]</scope>
</reference>
<dbReference type="Pfam" id="PF17763">
    <property type="entry name" value="Asparaginase_C"/>
    <property type="match status" value="1"/>
</dbReference>
<proteinExistence type="inferred from homology"/>
<dbReference type="NCBIfam" id="TIGR00519">
    <property type="entry name" value="asnASE_I"/>
    <property type="match status" value="1"/>
</dbReference>
<dbReference type="PIRSF" id="PIRSF500176">
    <property type="entry name" value="L_ASNase"/>
    <property type="match status" value="1"/>
</dbReference>
<feature type="active site" evidence="4">
    <location>
        <position position="16"/>
    </location>
</feature>
<dbReference type="PROSITE" id="PS00144">
    <property type="entry name" value="ASN_GLN_ASE_1"/>
    <property type="match status" value="1"/>
</dbReference>
<evidence type="ECO:0000259" key="5">
    <source>
        <dbReference type="Pfam" id="PF00710"/>
    </source>
</evidence>
<sequence length="350" mass="39436">MAKRKPKLLVIGTGGTIGSKPVENVLKIGEVPQEEIIKIIPRISNIFEIETSNLFRVDSSDIRPENWLTLANFIYYKLKEYDGIVVTSGTNTMAYMASAIAFLIQNLNKPIVFTGAVVDPTQINTDARRNMREAIMCAGNSNIAEPVIVSYEKIIRATKARKVNASEYDAFESVGEEPIAKVERFIYYNNIKFRKKSNSQPKLYSKLETNVGIFKTYPGFDPRRIIEAADSGVKGMVLEGVGIGNLPMPDNRMEEAIKYANSRNAIVVVSSACTMGTYWSEIYRPELGYRFENIKVIPAYDMLTEVAYIKLMWVLGITQDFAEVKKMMQKNYCGEITEIKENKQKIGVVI</sequence>
<dbReference type="SMART" id="SM00870">
    <property type="entry name" value="Asparaginase"/>
    <property type="match status" value="1"/>
</dbReference>
<dbReference type="Proteomes" id="UP000565078">
    <property type="component" value="Unassembled WGS sequence"/>
</dbReference>
<organism evidence="7 8">
    <name type="scientific">Candidatus Iainarchaeum sp</name>
    <dbReference type="NCBI Taxonomy" id="3101447"/>
    <lineage>
        <taxon>Archaea</taxon>
        <taxon>Candidatus Iainarchaeota</taxon>
        <taxon>Candidatus Iainarchaeia</taxon>
        <taxon>Candidatus Iainarchaeales</taxon>
        <taxon>Candidatus Iainarchaeaceae</taxon>
        <taxon>Candidatus Iainarchaeum</taxon>
    </lineage>
</organism>
<evidence type="ECO:0000256" key="4">
    <source>
        <dbReference type="PROSITE-ProRule" id="PRU10099"/>
    </source>
</evidence>
<dbReference type="PANTHER" id="PTHR11707:SF28">
    <property type="entry name" value="60 KDA LYSOPHOSPHOLIPASE"/>
    <property type="match status" value="1"/>
</dbReference>
<evidence type="ECO:0000256" key="1">
    <source>
        <dbReference type="ARBA" id="ARBA00010518"/>
    </source>
</evidence>
<dbReference type="InterPro" id="IPR040919">
    <property type="entry name" value="Asparaginase_C"/>
</dbReference>
<dbReference type="PROSITE" id="PS51732">
    <property type="entry name" value="ASN_GLN_ASE_3"/>
    <property type="match status" value="1"/>
</dbReference>
<dbReference type="CDD" id="cd08963">
    <property type="entry name" value="L-asparaginase_I"/>
    <property type="match status" value="1"/>
</dbReference>
<dbReference type="Gene3D" id="3.40.50.40">
    <property type="match status" value="1"/>
</dbReference>
<dbReference type="PRINTS" id="PR00139">
    <property type="entry name" value="ASNGLNASE"/>
</dbReference>
<dbReference type="GO" id="GO:0006520">
    <property type="term" value="P:amino acid metabolic process"/>
    <property type="evidence" value="ECO:0007669"/>
    <property type="project" value="InterPro"/>
</dbReference>
<dbReference type="InterPro" id="IPR027474">
    <property type="entry name" value="L-asparaginase_N"/>
</dbReference>
<dbReference type="GO" id="GO:0004067">
    <property type="term" value="F:asparaginase activity"/>
    <property type="evidence" value="ECO:0007669"/>
    <property type="project" value="UniProtKB-UniRule"/>
</dbReference>
<keyword evidence="2" id="KW-0378">Hydrolase</keyword>
<evidence type="ECO:0000313" key="7">
    <source>
        <dbReference type="EMBL" id="HIH10185.1"/>
    </source>
</evidence>
<evidence type="ECO:0000256" key="2">
    <source>
        <dbReference type="ARBA" id="ARBA00022801"/>
    </source>
</evidence>
<dbReference type="SUPFAM" id="SSF53774">
    <property type="entry name" value="Glutaminase/Asparaginase"/>
    <property type="match status" value="1"/>
</dbReference>
<dbReference type="InterPro" id="IPR037152">
    <property type="entry name" value="L-asparaginase_N_sf"/>
</dbReference>
<dbReference type="InterPro" id="IPR006034">
    <property type="entry name" value="Asparaginase/glutaminase-like"/>
</dbReference>
<evidence type="ECO:0000313" key="8">
    <source>
        <dbReference type="Proteomes" id="UP000565078"/>
    </source>
</evidence>
<evidence type="ECO:0000256" key="3">
    <source>
        <dbReference type="ARBA" id="ARBA00070292"/>
    </source>
</evidence>
<dbReference type="InterPro" id="IPR036152">
    <property type="entry name" value="Asp/glu_Ase-like_sf"/>
</dbReference>
<dbReference type="SFLD" id="SFLDS00057">
    <property type="entry name" value="Glutaminase/Asparaginase"/>
    <property type="match status" value="1"/>
</dbReference>
<dbReference type="EMBL" id="DUGC01000095">
    <property type="protein sequence ID" value="HIH10185.1"/>
    <property type="molecule type" value="Genomic_DNA"/>
</dbReference>
<dbReference type="Gene3D" id="3.40.50.1170">
    <property type="entry name" value="L-asparaginase, N-terminal domain"/>
    <property type="match status" value="1"/>
</dbReference>